<accession>A0A553HZJ5</accession>
<name>A0A553HZJ5_9PEZI</name>
<gene>
    <name evidence="2" type="ORF">FHL15_005647</name>
</gene>
<keyword evidence="3" id="KW-1185">Reference proteome</keyword>
<dbReference type="InterPro" id="IPR029058">
    <property type="entry name" value="AB_hydrolase_fold"/>
</dbReference>
<dbReference type="AlphaFoldDB" id="A0A553HZJ5"/>
<dbReference type="SUPFAM" id="SSF53474">
    <property type="entry name" value="alpha/beta-Hydrolases"/>
    <property type="match status" value="1"/>
</dbReference>
<reference evidence="3" key="1">
    <citation type="submission" date="2019-06" db="EMBL/GenBank/DDBJ databases">
        <title>Draft genome sequence of the griseofulvin-producing fungus Xylaria cubensis strain G536.</title>
        <authorList>
            <person name="Mead M.E."/>
            <person name="Raja H.A."/>
            <person name="Steenwyk J.L."/>
            <person name="Knowles S.L."/>
            <person name="Oberlies N.H."/>
            <person name="Rokas A."/>
        </authorList>
    </citation>
    <scope>NUCLEOTIDE SEQUENCE [LARGE SCALE GENOMIC DNA]</scope>
    <source>
        <strain evidence="3">G536</strain>
    </source>
</reference>
<evidence type="ECO:0000259" key="1">
    <source>
        <dbReference type="Pfam" id="PF12697"/>
    </source>
</evidence>
<evidence type="ECO:0000313" key="2">
    <source>
        <dbReference type="EMBL" id="TRX93372.1"/>
    </source>
</evidence>
<dbReference type="EMBL" id="VFLP01000029">
    <property type="protein sequence ID" value="TRX93372.1"/>
    <property type="molecule type" value="Genomic_DNA"/>
</dbReference>
<evidence type="ECO:0000313" key="3">
    <source>
        <dbReference type="Proteomes" id="UP000319160"/>
    </source>
</evidence>
<dbReference type="Pfam" id="PF12697">
    <property type="entry name" value="Abhydrolase_6"/>
    <property type="match status" value="1"/>
</dbReference>
<proteinExistence type="predicted"/>
<organism evidence="2 3">
    <name type="scientific">Xylaria flabelliformis</name>
    <dbReference type="NCBI Taxonomy" id="2512241"/>
    <lineage>
        <taxon>Eukaryota</taxon>
        <taxon>Fungi</taxon>
        <taxon>Dikarya</taxon>
        <taxon>Ascomycota</taxon>
        <taxon>Pezizomycotina</taxon>
        <taxon>Sordariomycetes</taxon>
        <taxon>Xylariomycetidae</taxon>
        <taxon>Xylariales</taxon>
        <taxon>Xylariaceae</taxon>
        <taxon>Xylaria</taxon>
    </lineage>
</organism>
<dbReference type="InterPro" id="IPR000073">
    <property type="entry name" value="AB_hydrolase_1"/>
</dbReference>
<sequence length="257" mass="28070">MTGPIFVLLHGAWHSPQCWNRLITELEKAGCTAIAPSLPSTGSSPPTPDWTEDVQVIRKTVSKLVAERDVVVVMHSFSGMTGGTALDGLDKETCLAKGLSGGVVRLVYICAFLVPEGFQHSPRGTRDQMVLEMKTDLEKGTVTVMPEDAKAMFYQDLDDEKVTDLVKDLRPQSFGAFWSTTDHAAWRIIPTTYILTLKDKPSTVAAARYLIDTAKASGAHKIDNIIEIDAGHSPFISKPEWTANMLIEEANRAASVV</sequence>
<dbReference type="OrthoDB" id="1263307at2759"/>
<dbReference type="STRING" id="2512241.A0A553HZJ5"/>
<dbReference type="Proteomes" id="UP000319160">
    <property type="component" value="Unassembled WGS sequence"/>
</dbReference>
<dbReference type="Gene3D" id="3.40.50.1820">
    <property type="entry name" value="alpha/beta hydrolase"/>
    <property type="match status" value="1"/>
</dbReference>
<dbReference type="PANTHER" id="PTHR37017:SF11">
    <property type="entry name" value="ESTERASE_LIPASE_THIOESTERASE DOMAIN-CONTAINING PROTEIN"/>
    <property type="match status" value="1"/>
</dbReference>
<dbReference type="InterPro" id="IPR052897">
    <property type="entry name" value="Sec-Metab_Biosynth_Hydrolase"/>
</dbReference>
<protein>
    <recommendedName>
        <fullName evidence="1">AB hydrolase-1 domain-containing protein</fullName>
    </recommendedName>
</protein>
<feature type="domain" description="AB hydrolase-1" evidence="1">
    <location>
        <begin position="6"/>
        <end position="243"/>
    </location>
</feature>
<comment type="caution">
    <text evidence="2">The sequence shown here is derived from an EMBL/GenBank/DDBJ whole genome shotgun (WGS) entry which is preliminary data.</text>
</comment>
<dbReference type="PANTHER" id="PTHR37017">
    <property type="entry name" value="AB HYDROLASE-1 DOMAIN-CONTAINING PROTEIN-RELATED"/>
    <property type="match status" value="1"/>
</dbReference>